<comment type="caution">
    <text evidence="1">The sequence shown here is derived from an EMBL/GenBank/DDBJ whole genome shotgun (WGS) entry which is preliminary data.</text>
</comment>
<gene>
    <name evidence="1" type="ORF">GIL414_LOCUS87386</name>
</gene>
<feature type="non-terminal residue" evidence="1">
    <location>
        <position position="152"/>
    </location>
</feature>
<feature type="non-terminal residue" evidence="1">
    <location>
        <position position="1"/>
    </location>
</feature>
<organism evidence="1 2">
    <name type="scientific">Rotaria magnacalcarata</name>
    <dbReference type="NCBI Taxonomy" id="392030"/>
    <lineage>
        <taxon>Eukaryota</taxon>
        <taxon>Metazoa</taxon>
        <taxon>Spiralia</taxon>
        <taxon>Gnathifera</taxon>
        <taxon>Rotifera</taxon>
        <taxon>Eurotatoria</taxon>
        <taxon>Bdelloidea</taxon>
        <taxon>Philodinida</taxon>
        <taxon>Philodinidae</taxon>
        <taxon>Rotaria</taxon>
    </lineage>
</organism>
<sequence>GIFINQILAKKFPTRTLESIKSRRKTKEYRELLQQLRDCRESQNIEGSECTDESADVNSDIVENDDVINNNNNNDEDFDDNNPNDIVTTTVRGTDGTTYRNVQQYIKDKIIDGRVQMCTTMADALSHYVEDVLYSDPVEESLNGICEALESV</sequence>
<proteinExistence type="predicted"/>
<dbReference type="Proteomes" id="UP000681720">
    <property type="component" value="Unassembled WGS sequence"/>
</dbReference>
<evidence type="ECO:0000313" key="1">
    <source>
        <dbReference type="EMBL" id="CAF5226946.1"/>
    </source>
</evidence>
<evidence type="ECO:0000313" key="2">
    <source>
        <dbReference type="Proteomes" id="UP000681720"/>
    </source>
</evidence>
<dbReference type="EMBL" id="CAJOBJ010379613">
    <property type="protein sequence ID" value="CAF5226946.1"/>
    <property type="molecule type" value="Genomic_DNA"/>
</dbReference>
<dbReference type="AlphaFoldDB" id="A0A8S3K7M5"/>
<accession>A0A8S3K7M5</accession>
<name>A0A8S3K7M5_9BILA</name>
<protein>
    <submittedName>
        <fullName evidence="1">Uncharacterized protein</fullName>
    </submittedName>
</protein>
<reference evidence="1" key="1">
    <citation type="submission" date="2021-02" db="EMBL/GenBank/DDBJ databases">
        <authorList>
            <person name="Nowell W R."/>
        </authorList>
    </citation>
    <scope>NUCLEOTIDE SEQUENCE</scope>
</reference>